<dbReference type="eggNOG" id="arCOG09011">
    <property type="taxonomic scope" value="Archaea"/>
</dbReference>
<comment type="caution">
    <text evidence="1">The sequence shown here is derived from an EMBL/GenBank/DDBJ whole genome shotgun (WGS) entry which is preliminary data.</text>
</comment>
<dbReference type="EMBL" id="ALJD01000016">
    <property type="protein sequence ID" value="EJN57113.1"/>
    <property type="molecule type" value="Genomic_DNA"/>
</dbReference>
<name>J2ZVQ3_9EURY</name>
<gene>
    <name evidence="1" type="ORF">HSB1_44990</name>
</gene>
<organism evidence="1 2">
    <name type="scientific">Halogranum salarium B-1</name>
    <dbReference type="NCBI Taxonomy" id="1210908"/>
    <lineage>
        <taxon>Archaea</taxon>
        <taxon>Methanobacteriati</taxon>
        <taxon>Methanobacteriota</taxon>
        <taxon>Stenosarchaea group</taxon>
        <taxon>Halobacteria</taxon>
        <taxon>Halobacteriales</taxon>
        <taxon>Haloferacaceae</taxon>
    </lineage>
</organism>
<proteinExistence type="predicted"/>
<dbReference type="OrthoDB" id="350675at2157"/>
<dbReference type="PROSITE" id="PS51257">
    <property type="entry name" value="PROKAR_LIPOPROTEIN"/>
    <property type="match status" value="1"/>
</dbReference>
<dbReference type="AlphaFoldDB" id="J2ZVQ3"/>
<dbReference type="RefSeq" id="WP_009377821.1">
    <property type="nucleotide sequence ID" value="NZ_ALJD01000016.1"/>
</dbReference>
<dbReference type="Proteomes" id="UP000007813">
    <property type="component" value="Unassembled WGS sequence"/>
</dbReference>
<dbReference type="PATRIC" id="fig|1210908.3.peg.4203"/>
<evidence type="ECO:0000313" key="2">
    <source>
        <dbReference type="Proteomes" id="UP000007813"/>
    </source>
</evidence>
<accession>J2ZVQ3</accession>
<reference evidence="1 2" key="1">
    <citation type="journal article" date="2012" name="J. Bacteriol.">
        <title>Draft Genome Sequence of the Extremely Halophilic Archaeon Halogranum salarium B-1T.</title>
        <authorList>
            <person name="Kim K.K."/>
            <person name="Lee K.C."/>
            <person name="Lee J.S."/>
        </authorList>
    </citation>
    <scope>NUCLEOTIDE SEQUENCE [LARGE SCALE GENOMIC DNA]</scope>
    <source>
        <strain evidence="1 2">B-1</strain>
    </source>
</reference>
<protein>
    <submittedName>
        <fullName evidence="1">Uncharacterized protein</fullName>
    </submittedName>
</protein>
<sequence length="441" mass="47999">MTEKRNTSRRSVLALVGTLGATALAGCTNVSIGDRNETVELDGVALRSAVENDVSVPQTLPVDIASQYLDDSETRARELLDAVPALGPEEVPNGEIRERLARSRESAAEAVKRSTDAESPYQRLLELERARSDARFVAATWAAIDDGLTRENVVSGAESLGRAIGDFRERWQYVGSDPVRSVVVHTALERRVRGADSLIESVRDGRTHQPDTVLDVGELAEESERVQVNVADAAHLYDRYAASLDDGSEMKPTFVTARDALVVAVEKRTRERFGSNDDYPEPSTLADRDIGGTPAASLVVELARDLLFDDWEQHPKWVANDVTLAHEHLARHGALDAVLAEIADGEEYTVEDASDVVSIRGRAVEAVESALVGEDVSVLTRSLVSDVARRIEYADDRLADVDDTVPSSLVRDPIAEYAFVAEMAEATPAASERVEDELRSA</sequence>
<evidence type="ECO:0000313" key="1">
    <source>
        <dbReference type="EMBL" id="EJN57113.1"/>
    </source>
</evidence>